<dbReference type="PANTHER" id="PTHR43401">
    <property type="entry name" value="L-THREONINE 3-DEHYDROGENASE"/>
    <property type="match status" value="1"/>
</dbReference>
<dbReference type="SUPFAM" id="SSF51735">
    <property type="entry name" value="NAD(P)-binding Rossmann-fold domains"/>
    <property type="match status" value="1"/>
</dbReference>
<dbReference type="CDD" id="cd08261">
    <property type="entry name" value="Zn_ADH7"/>
    <property type="match status" value="1"/>
</dbReference>
<keyword evidence="2" id="KW-0472">Membrane</keyword>
<evidence type="ECO:0000259" key="3">
    <source>
        <dbReference type="Pfam" id="PF00107"/>
    </source>
</evidence>
<dbReference type="InterPro" id="IPR013149">
    <property type="entry name" value="ADH-like_C"/>
</dbReference>
<dbReference type="Proteomes" id="UP000199513">
    <property type="component" value="Unassembled WGS sequence"/>
</dbReference>
<protein>
    <submittedName>
        <fullName evidence="5">2-desacetyl-2-hydroxyethyl bacteriochlorophyllide A dehydrogenase</fullName>
    </submittedName>
</protein>
<proteinExistence type="predicted"/>
<dbReference type="EMBL" id="FONY01000026">
    <property type="protein sequence ID" value="SFF32577.1"/>
    <property type="molecule type" value="Genomic_DNA"/>
</dbReference>
<gene>
    <name evidence="5" type="ORF">SAMN04488541_10266</name>
</gene>
<evidence type="ECO:0000256" key="2">
    <source>
        <dbReference type="SAM" id="Phobius"/>
    </source>
</evidence>
<keyword evidence="6" id="KW-1185">Reference proteome</keyword>
<reference evidence="5 6" key="1">
    <citation type="submission" date="2016-10" db="EMBL/GenBank/DDBJ databases">
        <authorList>
            <person name="de Groot N.N."/>
        </authorList>
    </citation>
    <scope>NUCLEOTIDE SEQUENCE [LARGE SCALE GENOMIC DNA]</scope>
    <source>
        <strain>GEY</strain>
        <strain evidence="6">DSM 9560</strain>
    </source>
</reference>
<dbReference type="OrthoDB" id="9787435at2"/>
<organism evidence="5 6">
    <name type="scientific">Thermoflexibacter ruber</name>
    <dbReference type="NCBI Taxonomy" id="1003"/>
    <lineage>
        <taxon>Bacteria</taxon>
        <taxon>Pseudomonadati</taxon>
        <taxon>Bacteroidota</taxon>
        <taxon>Cytophagia</taxon>
        <taxon>Cytophagales</taxon>
        <taxon>Thermoflexibacteraceae</taxon>
        <taxon>Thermoflexibacter</taxon>
    </lineage>
</organism>
<dbReference type="PANTHER" id="PTHR43401:SF3">
    <property type="entry name" value="L-GALACTONATE-5-DEHYDROGENASE"/>
    <property type="match status" value="1"/>
</dbReference>
<keyword evidence="2" id="KW-1133">Transmembrane helix</keyword>
<dbReference type="Gene3D" id="3.90.180.10">
    <property type="entry name" value="Medium-chain alcohol dehydrogenases, catalytic domain"/>
    <property type="match status" value="1"/>
</dbReference>
<dbReference type="Pfam" id="PF08240">
    <property type="entry name" value="ADH_N"/>
    <property type="match status" value="1"/>
</dbReference>
<evidence type="ECO:0000313" key="5">
    <source>
        <dbReference type="EMBL" id="SFF32577.1"/>
    </source>
</evidence>
<dbReference type="InterPro" id="IPR013154">
    <property type="entry name" value="ADH-like_N"/>
</dbReference>
<dbReference type="Pfam" id="PF00107">
    <property type="entry name" value="ADH_zinc_N"/>
    <property type="match status" value="1"/>
</dbReference>
<dbReference type="InterPro" id="IPR036291">
    <property type="entry name" value="NAD(P)-bd_dom_sf"/>
</dbReference>
<feature type="transmembrane region" description="Helical" evidence="2">
    <location>
        <begin position="248"/>
        <end position="267"/>
    </location>
</feature>
<dbReference type="STRING" id="1003.SAMN04488541_10266"/>
<keyword evidence="1" id="KW-0560">Oxidoreductase</keyword>
<feature type="domain" description="Alcohol dehydrogenase-like C-terminal" evidence="3">
    <location>
        <begin position="171"/>
        <end position="298"/>
    </location>
</feature>
<evidence type="ECO:0000313" key="6">
    <source>
        <dbReference type="Proteomes" id="UP000199513"/>
    </source>
</evidence>
<dbReference type="SUPFAM" id="SSF50129">
    <property type="entry name" value="GroES-like"/>
    <property type="match status" value="1"/>
</dbReference>
<dbReference type="InterPro" id="IPR050129">
    <property type="entry name" value="Zn_alcohol_dh"/>
</dbReference>
<evidence type="ECO:0000259" key="4">
    <source>
        <dbReference type="Pfam" id="PF08240"/>
    </source>
</evidence>
<sequence length="339" mass="37224">MKAIVLETPQQFKKIEKPYPHAPAPQEVLLKVRRLGICGTDLHAYRGNQPFFTYPRILGHEIAAEVVALGEGVKHLEVGDICAVMPYRNKEEDQAVRRGKTNCGSTLSVLGVHEDGAMQEFILYPASQVFPANELSLDQIAMIEPLAIGSHAVERADIQADDIVLVVGAGPIGIGTVAMALLKAAKVMVLDVNANRLAYIAHKFPSVECVQLSDSVEESLRDLLSGELPTVVLDATGNKESMQKCFEYVAAGGTIVYIGLFIGEITFQDPLFHRKEITLKASRNALASDFTKLIRLLKAGLVDIEGYITHRLAFDTLHETFTKLYLPEENVIKAVVEFE</sequence>
<name>A0A1I2HV04_9BACT</name>
<dbReference type="GO" id="GO:0016491">
    <property type="term" value="F:oxidoreductase activity"/>
    <property type="evidence" value="ECO:0007669"/>
    <property type="project" value="UniProtKB-KW"/>
</dbReference>
<dbReference type="Gene3D" id="3.40.50.720">
    <property type="entry name" value="NAD(P)-binding Rossmann-like Domain"/>
    <property type="match status" value="1"/>
</dbReference>
<keyword evidence="2" id="KW-0812">Transmembrane</keyword>
<dbReference type="InterPro" id="IPR011032">
    <property type="entry name" value="GroES-like_sf"/>
</dbReference>
<dbReference type="AlphaFoldDB" id="A0A1I2HV04"/>
<feature type="domain" description="Alcohol dehydrogenase-like N-terminal" evidence="4">
    <location>
        <begin position="25"/>
        <end position="132"/>
    </location>
</feature>
<evidence type="ECO:0000256" key="1">
    <source>
        <dbReference type="ARBA" id="ARBA00023002"/>
    </source>
</evidence>
<dbReference type="RefSeq" id="WP_091546963.1">
    <property type="nucleotide sequence ID" value="NZ_FONY01000026.1"/>
</dbReference>
<accession>A0A1I2HV04</accession>